<dbReference type="EnsemblMetazoa" id="GBRI012985-RA">
    <property type="protein sequence ID" value="GBRI012985-PA"/>
    <property type="gene ID" value="GBRI012985"/>
</dbReference>
<evidence type="ECO:0000313" key="3">
    <source>
        <dbReference type="Proteomes" id="UP000091820"/>
    </source>
</evidence>
<accession>A0A1A9WB97</accession>
<keyword evidence="1" id="KW-0812">Transmembrane</keyword>
<evidence type="ECO:0000256" key="1">
    <source>
        <dbReference type="SAM" id="Phobius"/>
    </source>
</evidence>
<sequence length="74" mass="8708">MEKRTKRIYLQHICTSKNAVTYAVTLLLVCIYRIVLYIWEGEVSQYFIRANMTDVNLFWQGIQAQALIGCQLYT</sequence>
<keyword evidence="1" id="KW-0472">Membrane</keyword>
<dbReference type="Proteomes" id="UP000091820">
    <property type="component" value="Unassembled WGS sequence"/>
</dbReference>
<protein>
    <submittedName>
        <fullName evidence="2">Uncharacterized protein</fullName>
    </submittedName>
</protein>
<dbReference type="AlphaFoldDB" id="A0A1A9WB97"/>
<reference evidence="2" key="2">
    <citation type="submission" date="2020-05" db="UniProtKB">
        <authorList>
            <consortium name="EnsemblMetazoa"/>
        </authorList>
    </citation>
    <scope>IDENTIFICATION</scope>
    <source>
        <strain evidence="2">IAEA</strain>
    </source>
</reference>
<keyword evidence="3" id="KW-1185">Reference proteome</keyword>
<dbReference type="VEuPathDB" id="VectorBase:GBRI012985"/>
<proteinExistence type="predicted"/>
<name>A0A1A9WB97_9MUSC</name>
<organism evidence="2 3">
    <name type="scientific">Glossina brevipalpis</name>
    <dbReference type="NCBI Taxonomy" id="37001"/>
    <lineage>
        <taxon>Eukaryota</taxon>
        <taxon>Metazoa</taxon>
        <taxon>Ecdysozoa</taxon>
        <taxon>Arthropoda</taxon>
        <taxon>Hexapoda</taxon>
        <taxon>Insecta</taxon>
        <taxon>Pterygota</taxon>
        <taxon>Neoptera</taxon>
        <taxon>Endopterygota</taxon>
        <taxon>Diptera</taxon>
        <taxon>Brachycera</taxon>
        <taxon>Muscomorpha</taxon>
        <taxon>Hippoboscoidea</taxon>
        <taxon>Glossinidae</taxon>
        <taxon>Glossina</taxon>
    </lineage>
</organism>
<evidence type="ECO:0000313" key="2">
    <source>
        <dbReference type="EnsemblMetazoa" id="GBRI012985-PA"/>
    </source>
</evidence>
<keyword evidence="1" id="KW-1133">Transmembrane helix</keyword>
<reference evidence="3" key="1">
    <citation type="submission" date="2014-03" db="EMBL/GenBank/DDBJ databases">
        <authorList>
            <person name="Aksoy S."/>
            <person name="Warren W."/>
            <person name="Wilson R.K."/>
        </authorList>
    </citation>
    <scope>NUCLEOTIDE SEQUENCE [LARGE SCALE GENOMIC DNA]</scope>
    <source>
        <strain evidence="3">IAEA</strain>
    </source>
</reference>
<feature type="transmembrane region" description="Helical" evidence="1">
    <location>
        <begin position="20"/>
        <end position="39"/>
    </location>
</feature>